<protein>
    <submittedName>
        <fullName evidence="3">EPM2A-interacting protein 1-like</fullName>
    </submittedName>
</protein>
<dbReference type="PANTHER" id="PTHR45913">
    <property type="entry name" value="EPM2A-INTERACTING PROTEIN 1"/>
    <property type="match status" value="1"/>
</dbReference>
<dbReference type="Proteomes" id="UP000694846">
    <property type="component" value="Unplaced"/>
</dbReference>
<accession>A0A8B8GBQ0</accession>
<keyword evidence="2" id="KW-1185">Reference proteome</keyword>
<organism evidence="2 3">
    <name type="scientific">Sipha flava</name>
    <name type="common">yellow sugarcane aphid</name>
    <dbReference type="NCBI Taxonomy" id="143950"/>
    <lineage>
        <taxon>Eukaryota</taxon>
        <taxon>Metazoa</taxon>
        <taxon>Ecdysozoa</taxon>
        <taxon>Arthropoda</taxon>
        <taxon>Hexapoda</taxon>
        <taxon>Insecta</taxon>
        <taxon>Pterygota</taxon>
        <taxon>Neoptera</taxon>
        <taxon>Paraneoptera</taxon>
        <taxon>Hemiptera</taxon>
        <taxon>Sternorrhyncha</taxon>
        <taxon>Aphidomorpha</taxon>
        <taxon>Aphidoidea</taxon>
        <taxon>Aphididae</taxon>
        <taxon>Sipha</taxon>
    </lineage>
</organism>
<dbReference type="InterPro" id="IPR008906">
    <property type="entry name" value="HATC_C_dom"/>
</dbReference>
<dbReference type="InterPro" id="IPR012337">
    <property type="entry name" value="RNaseH-like_sf"/>
</dbReference>
<proteinExistence type="predicted"/>
<dbReference type="RefSeq" id="XP_025420210.1">
    <property type="nucleotide sequence ID" value="XM_025564425.1"/>
</dbReference>
<dbReference type="SUPFAM" id="SSF53098">
    <property type="entry name" value="Ribonuclease H-like"/>
    <property type="match status" value="1"/>
</dbReference>
<reference evidence="3" key="1">
    <citation type="submission" date="2025-08" db="UniProtKB">
        <authorList>
            <consortium name="RefSeq"/>
        </authorList>
    </citation>
    <scope>IDENTIFICATION</scope>
    <source>
        <tissue evidence="3">Whole body</tissue>
    </source>
</reference>
<dbReference type="GeneID" id="112690415"/>
<name>A0A8B8GBQ0_9HEMI</name>
<sequence>MPFNVDPENVSAEMQLEIIEMQCSTHLKQLFLNSTKLYIYRVVQKAKFPKIIAYAQKILAMFASSYVCEQTFSTMKLRKNSIRNRLTNKHLFALLKVASSQLEPAFENIIENQKQFHISHTPTMVELWNKS</sequence>
<evidence type="ECO:0000313" key="3">
    <source>
        <dbReference type="RefSeq" id="XP_025420210.1"/>
    </source>
</evidence>
<dbReference type="Pfam" id="PF05699">
    <property type="entry name" value="Dimer_Tnp_hAT"/>
    <property type="match status" value="1"/>
</dbReference>
<feature type="domain" description="HAT C-terminal dimerisation" evidence="1">
    <location>
        <begin position="37"/>
        <end position="95"/>
    </location>
</feature>
<gene>
    <name evidence="3" type="primary">LOC112690415</name>
</gene>
<evidence type="ECO:0000313" key="2">
    <source>
        <dbReference type="Proteomes" id="UP000694846"/>
    </source>
</evidence>
<evidence type="ECO:0000259" key="1">
    <source>
        <dbReference type="Pfam" id="PF05699"/>
    </source>
</evidence>
<dbReference type="PANTHER" id="PTHR45913:SF5">
    <property type="entry name" value="GENERAL TRANSCRIPTION FACTOR II-I REPEAT DOMAIN-CONTAINING PROTEIN 2A-LIKE PROTEIN"/>
    <property type="match status" value="1"/>
</dbReference>
<dbReference type="OrthoDB" id="6623314at2759"/>
<dbReference type="AlphaFoldDB" id="A0A8B8GBQ0"/>
<dbReference type="GO" id="GO:0046983">
    <property type="term" value="F:protein dimerization activity"/>
    <property type="evidence" value="ECO:0007669"/>
    <property type="project" value="InterPro"/>
</dbReference>